<feature type="domain" description="Cation efflux protein transmembrane" evidence="10">
    <location>
        <begin position="174"/>
        <end position="518"/>
    </location>
</feature>
<dbReference type="FunFam" id="1.20.1510.10:FF:000033">
    <property type="entry name" value="Unplaced genomic scaffold supercont1.9, whole genome shotgun sequence"/>
    <property type="match status" value="1"/>
</dbReference>
<dbReference type="GO" id="GO:0006882">
    <property type="term" value="P:intracellular zinc ion homeostasis"/>
    <property type="evidence" value="ECO:0007669"/>
    <property type="project" value="InterPro"/>
</dbReference>
<evidence type="ECO:0000256" key="1">
    <source>
        <dbReference type="ARBA" id="ARBA00004141"/>
    </source>
</evidence>
<evidence type="ECO:0000313" key="11">
    <source>
        <dbReference type="EnsemblPlants" id="Kaladp0096s0061.1.v1.1.CDS.1"/>
    </source>
</evidence>
<name>A0A7N0V3P6_KALFE</name>
<keyword evidence="4 9" id="KW-0812">Transmembrane</keyword>
<reference evidence="11" key="1">
    <citation type="submission" date="2021-01" db="UniProtKB">
        <authorList>
            <consortium name="EnsemblPlants"/>
        </authorList>
    </citation>
    <scope>IDENTIFICATION</scope>
</reference>
<evidence type="ECO:0000256" key="5">
    <source>
        <dbReference type="ARBA" id="ARBA00022989"/>
    </source>
</evidence>
<evidence type="ECO:0000313" key="12">
    <source>
        <dbReference type="Proteomes" id="UP000594263"/>
    </source>
</evidence>
<feature type="transmembrane region" description="Helical" evidence="9">
    <location>
        <begin position="461"/>
        <end position="482"/>
    </location>
</feature>
<evidence type="ECO:0000256" key="6">
    <source>
        <dbReference type="ARBA" id="ARBA00023065"/>
    </source>
</evidence>
<feature type="transmembrane region" description="Helical" evidence="9">
    <location>
        <begin position="199"/>
        <end position="219"/>
    </location>
</feature>
<comment type="similarity">
    <text evidence="2">Belongs to the cation diffusion facilitator (CDF) transporter (TC 2.A.4) family. SLC30A subfamily.</text>
</comment>
<feature type="transmembrane region" description="Helical" evidence="9">
    <location>
        <begin position="33"/>
        <end position="54"/>
    </location>
</feature>
<evidence type="ECO:0000256" key="3">
    <source>
        <dbReference type="ARBA" id="ARBA00022448"/>
    </source>
</evidence>
<proteinExistence type="inferred from homology"/>
<feature type="region of interest" description="Disordered" evidence="8">
    <location>
        <begin position="345"/>
        <end position="364"/>
    </location>
</feature>
<dbReference type="Gene3D" id="1.20.1510.10">
    <property type="entry name" value="Cation efflux protein transmembrane domain"/>
    <property type="match status" value="2"/>
</dbReference>
<evidence type="ECO:0000259" key="10">
    <source>
        <dbReference type="Pfam" id="PF01545"/>
    </source>
</evidence>
<keyword evidence="7 9" id="KW-0472">Membrane</keyword>
<feature type="transmembrane region" description="Helical" evidence="9">
    <location>
        <begin position="99"/>
        <end position="130"/>
    </location>
</feature>
<accession>A0A7N0V3P6</accession>
<dbReference type="GO" id="GO:0005794">
    <property type="term" value="C:Golgi apparatus"/>
    <property type="evidence" value="ECO:0007669"/>
    <property type="project" value="TreeGrafter"/>
</dbReference>
<dbReference type="EnsemblPlants" id="Kaladp0096s0061.1.v1.1">
    <property type="protein sequence ID" value="Kaladp0096s0061.1.v1.1.CDS.1"/>
    <property type="gene ID" value="Kaladp0096s0061.v1.1"/>
</dbReference>
<feature type="compositionally biased region" description="Basic and acidic residues" evidence="8">
    <location>
        <begin position="312"/>
        <end position="325"/>
    </location>
</feature>
<feature type="transmembrane region" description="Helical" evidence="9">
    <location>
        <begin position="271"/>
        <end position="294"/>
    </location>
</feature>
<feature type="region of interest" description="Disordered" evidence="8">
    <location>
        <begin position="382"/>
        <end position="453"/>
    </location>
</feature>
<protein>
    <recommendedName>
        <fullName evidence="10">Cation efflux protein transmembrane domain-containing protein</fullName>
    </recommendedName>
</protein>
<feature type="transmembrane region" description="Helical" evidence="9">
    <location>
        <begin position="240"/>
        <end position="259"/>
    </location>
</feature>
<dbReference type="GO" id="GO:0016020">
    <property type="term" value="C:membrane"/>
    <property type="evidence" value="ECO:0007669"/>
    <property type="project" value="UniProtKB-SubCell"/>
</dbReference>
<dbReference type="OMA" id="HNGACCE"/>
<evidence type="ECO:0000256" key="9">
    <source>
        <dbReference type="SAM" id="Phobius"/>
    </source>
</evidence>
<keyword evidence="12" id="KW-1185">Reference proteome</keyword>
<dbReference type="AlphaFoldDB" id="A0A7N0V3P6"/>
<dbReference type="Pfam" id="PF01545">
    <property type="entry name" value="Cation_efflux"/>
    <property type="match status" value="1"/>
</dbReference>
<dbReference type="NCBIfam" id="TIGR01297">
    <property type="entry name" value="CDF"/>
    <property type="match status" value="1"/>
</dbReference>
<evidence type="ECO:0000256" key="2">
    <source>
        <dbReference type="ARBA" id="ARBA00008873"/>
    </source>
</evidence>
<feature type="transmembrane region" description="Helical" evidence="9">
    <location>
        <begin position="173"/>
        <end position="193"/>
    </location>
</feature>
<organism evidence="11 12">
    <name type="scientific">Kalanchoe fedtschenkoi</name>
    <name type="common">Lavender scallops</name>
    <name type="synonym">South American air plant</name>
    <dbReference type="NCBI Taxonomy" id="63787"/>
    <lineage>
        <taxon>Eukaryota</taxon>
        <taxon>Viridiplantae</taxon>
        <taxon>Streptophyta</taxon>
        <taxon>Embryophyta</taxon>
        <taxon>Tracheophyta</taxon>
        <taxon>Spermatophyta</taxon>
        <taxon>Magnoliopsida</taxon>
        <taxon>eudicotyledons</taxon>
        <taxon>Gunneridae</taxon>
        <taxon>Pentapetalae</taxon>
        <taxon>Saxifragales</taxon>
        <taxon>Crassulaceae</taxon>
        <taxon>Kalanchoe</taxon>
    </lineage>
</organism>
<dbReference type="Proteomes" id="UP000594263">
    <property type="component" value="Unplaced"/>
</dbReference>
<dbReference type="PANTHER" id="PTHR45755:SF4">
    <property type="entry name" value="ZINC TRANSPORTER 7"/>
    <property type="match status" value="1"/>
</dbReference>
<sequence>MLLPFMSGFLGSYERQMMNWGSIKQLGQKRVRLICLFYATAMLFAPAAVSYLVYGEGNGVSIGTLVWPLANMVVFGVLLSENYSDEKVGSSRNSQREFLVTFACLVVLELFYFPNLSLWGLVICGLLIWIAVGELSRNESGYVEIGMESSESLVSSIMKAVRHILTERKSRKIALFLLINTSYMVVEFVVGFMCNSLGLISDACHMLFDCAALAIGLYASYISRLPANHQFNYGRGRFEVLSGYTNAVFLVLVGALIVLESIERILDPQEISTNSLLTVSIGGLVVNMIGLIFFHDEHHHAHGGSGPCSHSHSHESHSHVGTDHPKTHYPLLKCHSASHDAHECAVDDPKHGHHHKGHQCNHSAPCSDSIQAQIGKSLVSLGHHHNHCNHDHHHDHQHHHDSQDSHSHKHQGSQESCTTHSSHLKSVEVNSHGHHSDDTMPVEPPKKHHHHGHVDHNMEGIFLHVLADTMGSVGVVLSTLLIKYKGWLIADPASSIFISILIVSSVIPLLRNSAEILLQRVPRAHEAELREAFENIMSIEEVRGVQNMHVWSFSTTEVVGTLHLHVSTESDKASAKARVSELLHDAGVQDLTIQVECLNHG</sequence>
<evidence type="ECO:0000256" key="8">
    <source>
        <dbReference type="SAM" id="MobiDB-lite"/>
    </source>
</evidence>
<feature type="transmembrane region" description="Helical" evidence="9">
    <location>
        <begin position="60"/>
        <end position="79"/>
    </location>
</feature>
<dbReference type="PANTHER" id="PTHR45755">
    <property type="match status" value="1"/>
</dbReference>
<dbReference type="InterPro" id="IPR027469">
    <property type="entry name" value="Cation_efflux_TMD_sf"/>
</dbReference>
<feature type="region of interest" description="Disordered" evidence="8">
    <location>
        <begin position="303"/>
        <end position="325"/>
    </location>
</feature>
<dbReference type="SUPFAM" id="SSF161111">
    <property type="entry name" value="Cation efflux protein transmembrane domain-like"/>
    <property type="match status" value="1"/>
</dbReference>
<feature type="compositionally biased region" description="Basic and acidic residues" evidence="8">
    <location>
        <begin position="388"/>
        <end position="406"/>
    </location>
</feature>
<dbReference type="InterPro" id="IPR045316">
    <property type="entry name" value="Msc2-like"/>
</dbReference>
<keyword evidence="6" id="KW-0406">Ion transport</keyword>
<dbReference type="InterPro" id="IPR002524">
    <property type="entry name" value="Cation_efflux"/>
</dbReference>
<feature type="transmembrane region" description="Helical" evidence="9">
    <location>
        <begin position="488"/>
        <end position="510"/>
    </location>
</feature>
<keyword evidence="3" id="KW-0813">Transport</keyword>
<evidence type="ECO:0000256" key="7">
    <source>
        <dbReference type="ARBA" id="ARBA00023136"/>
    </source>
</evidence>
<dbReference type="GO" id="GO:0005385">
    <property type="term" value="F:zinc ion transmembrane transporter activity"/>
    <property type="evidence" value="ECO:0007669"/>
    <property type="project" value="InterPro"/>
</dbReference>
<dbReference type="Gramene" id="Kaladp0096s0061.1.v1.1">
    <property type="protein sequence ID" value="Kaladp0096s0061.1.v1.1.CDS.1"/>
    <property type="gene ID" value="Kaladp0096s0061.v1.1"/>
</dbReference>
<evidence type="ECO:0000256" key="4">
    <source>
        <dbReference type="ARBA" id="ARBA00022692"/>
    </source>
</evidence>
<keyword evidence="5 9" id="KW-1133">Transmembrane helix</keyword>
<comment type="subcellular location">
    <subcellularLocation>
        <location evidence="1">Membrane</location>
        <topology evidence="1">Multi-pass membrane protein</topology>
    </subcellularLocation>
</comment>
<dbReference type="InterPro" id="IPR058533">
    <property type="entry name" value="Cation_efflux_TM"/>
</dbReference>